<comment type="caution">
    <text evidence="1">The sequence shown here is derived from an EMBL/GenBank/DDBJ whole genome shotgun (WGS) entry which is preliminary data.</text>
</comment>
<reference evidence="1 2" key="1">
    <citation type="submission" date="2021-06" db="EMBL/GenBank/DDBJ databases">
        <title>Caerostris extrusa draft genome.</title>
        <authorList>
            <person name="Kono N."/>
            <person name="Arakawa K."/>
        </authorList>
    </citation>
    <scope>NUCLEOTIDE SEQUENCE [LARGE SCALE GENOMIC DNA]</scope>
</reference>
<proteinExistence type="predicted"/>
<accession>A0AAV4XYG5</accession>
<sequence>MGLISLIKINNFRNPKLELHNGNGGLAYWDDMHMICQGEIPRELLLRTESMSKSKQMLKIVTGNVRTIGNTRQVTNEKANYK</sequence>
<protein>
    <submittedName>
        <fullName evidence="1">Uncharacterized protein</fullName>
    </submittedName>
</protein>
<dbReference type="EMBL" id="BPLR01001088">
    <property type="protein sequence ID" value="GIY99827.1"/>
    <property type="molecule type" value="Genomic_DNA"/>
</dbReference>
<dbReference type="AlphaFoldDB" id="A0AAV4XYG5"/>
<dbReference type="Proteomes" id="UP001054945">
    <property type="component" value="Unassembled WGS sequence"/>
</dbReference>
<gene>
    <name evidence="1" type="ORF">CEXT_67101</name>
</gene>
<keyword evidence="2" id="KW-1185">Reference proteome</keyword>
<name>A0AAV4XYG5_CAEEX</name>
<organism evidence="1 2">
    <name type="scientific">Caerostris extrusa</name>
    <name type="common">Bark spider</name>
    <name type="synonym">Caerostris bankana</name>
    <dbReference type="NCBI Taxonomy" id="172846"/>
    <lineage>
        <taxon>Eukaryota</taxon>
        <taxon>Metazoa</taxon>
        <taxon>Ecdysozoa</taxon>
        <taxon>Arthropoda</taxon>
        <taxon>Chelicerata</taxon>
        <taxon>Arachnida</taxon>
        <taxon>Araneae</taxon>
        <taxon>Araneomorphae</taxon>
        <taxon>Entelegynae</taxon>
        <taxon>Araneoidea</taxon>
        <taxon>Araneidae</taxon>
        <taxon>Caerostris</taxon>
    </lineage>
</organism>
<evidence type="ECO:0000313" key="2">
    <source>
        <dbReference type="Proteomes" id="UP001054945"/>
    </source>
</evidence>
<evidence type="ECO:0000313" key="1">
    <source>
        <dbReference type="EMBL" id="GIY99827.1"/>
    </source>
</evidence>